<dbReference type="RefSeq" id="WP_135389836.1">
    <property type="nucleotide sequence ID" value="NZ_PGGK01000007.1"/>
</dbReference>
<dbReference type="EMBL" id="PGGK01000007">
    <property type="protein sequence ID" value="TGC09010.1"/>
    <property type="molecule type" value="Genomic_DNA"/>
</dbReference>
<comment type="similarity">
    <text evidence="1">Belongs to the universal stress protein A family.</text>
</comment>
<accession>A0A4E0PYY2</accession>
<organism evidence="3 4">
    <name type="scientific">Methanolobus halotolerans</name>
    <dbReference type="NCBI Taxonomy" id="2052935"/>
    <lineage>
        <taxon>Archaea</taxon>
        <taxon>Methanobacteriati</taxon>
        <taxon>Methanobacteriota</taxon>
        <taxon>Stenosarchaea group</taxon>
        <taxon>Methanomicrobia</taxon>
        <taxon>Methanosarcinales</taxon>
        <taxon>Methanosarcinaceae</taxon>
        <taxon>Methanolobus</taxon>
    </lineage>
</organism>
<dbReference type="PANTHER" id="PTHR46268">
    <property type="entry name" value="STRESS RESPONSE PROTEIN NHAX"/>
    <property type="match status" value="1"/>
</dbReference>
<evidence type="ECO:0000313" key="4">
    <source>
        <dbReference type="Proteomes" id="UP000297295"/>
    </source>
</evidence>
<reference evidence="3 4" key="1">
    <citation type="submission" date="2017-11" db="EMBL/GenBank/DDBJ databases">
        <title>Isolation and Characterization of Methanogenic Archaea from Saline Meromictic Lake at Siberia.</title>
        <authorList>
            <person name="Shen Y."/>
            <person name="Huang H.-H."/>
            <person name="Lai M.-C."/>
            <person name="Chen S.-C."/>
        </authorList>
    </citation>
    <scope>NUCLEOTIDE SEQUENCE [LARGE SCALE GENOMIC DNA]</scope>
    <source>
        <strain evidence="3 4">SY-01</strain>
    </source>
</reference>
<evidence type="ECO:0000256" key="1">
    <source>
        <dbReference type="ARBA" id="ARBA00008791"/>
    </source>
</evidence>
<dbReference type="InterPro" id="IPR014729">
    <property type="entry name" value="Rossmann-like_a/b/a_fold"/>
</dbReference>
<dbReference type="Pfam" id="PF00582">
    <property type="entry name" value="Usp"/>
    <property type="match status" value="1"/>
</dbReference>
<proteinExistence type="inferred from homology"/>
<comment type="caution">
    <text evidence="3">The sequence shown here is derived from an EMBL/GenBank/DDBJ whole genome shotgun (WGS) entry which is preliminary data.</text>
</comment>
<evidence type="ECO:0000259" key="2">
    <source>
        <dbReference type="Pfam" id="PF00582"/>
    </source>
</evidence>
<dbReference type="PRINTS" id="PR01438">
    <property type="entry name" value="UNVRSLSTRESS"/>
</dbReference>
<keyword evidence="4" id="KW-1185">Reference proteome</keyword>
<protein>
    <submittedName>
        <fullName evidence="3">Universal stress protein</fullName>
    </submittedName>
</protein>
<dbReference type="InterPro" id="IPR006015">
    <property type="entry name" value="Universal_stress_UspA"/>
</dbReference>
<dbReference type="Gene3D" id="3.40.50.620">
    <property type="entry name" value="HUPs"/>
    <property type="match status" value="1"/>
</dbReference>
<dbReference type="SUPFAM" id="SSF52402">
    <property type="entry name" value="Adenine nucleotide alpha hydrolases-like"/>
    <property type="match status" value="1"/>
</dbReference>
<name>A0A4E0PYY2_9EURY</name>
<dbReference type="Proteomes" id="UP000297295">
    <property type="component" value="Unassembled WGS sequence"/>
</dbReference>
<dbReference type="CDD" id="cd00293">
    <property type="entry name" value="USP-like"/>
    <property type="match status" value="1"/>
</dbReference>
<dbReference type="PANTHER" id="PTHR46268:SF24">
    <property type="entry name" value="UNIVERSAL STRESS PROTEIN"/>
    <property type="match status" value="1"/>
</dbReference>
<dbReference type="AlphaFoldDB" id="A0A4E0PYY2"/>
<feature type="domain" description="UspA" evidence="2">
    <location>
        <begin position="6"/>
        <end position="146"/>
    </location>
</feature>
<dbReference type="InterPro" id="IPR006016">
    <property type="entry name" value="UspA"/>
</dbReference>
<dbReference type="OrthoDB" id="105697at2157"/>
<gene>
    <name evidence="3" type="ORF">CUN85_08255</name>
</gene>
<sequence>MNVEISKVLIATDGSENVKNAVNWGIGLAKANDAKVTALYVIPPSGISLAMRGEMWAKGMKEHFKDEGQKAVEHVMGAGKKEGVEVKPVIIDDKNPSDAIVDYASENDIDLIVVGTLGRTGLNHIMLGSVAENVVRRSKKQVLVVP</sequence>
<evidence type="ECO:0000313" key="3">
    <source>
        <dbReference type="EMBL" id="TGC09010.1"/>
    </source>
</evidence>